<organism evidence="1 2">
    <name type="scientific">Grifola frondosa</name>
    <name type="common">Maitake</name>
    <name type="synonym">Polyporus frondosus</name>
    <dbReference type="NCBI Taxonomy" id="5627"/>
    <lineage>
        <taxon>Eukaryota</taxon>
        <taxon>Fungi</taxon>
        <taxon>Dikarya</taxon>
        <taxon>Basidiomycota</taxon>
        <taxon>Agaricomycotina</taxon>
        <taxon>Agaricomycetes</taxon>
        <taxon>Polyporales</taxon>
        <taxon>Grifolaceae</taxon>
        <taxon>Grifola</taxon>
    </lineage>
</organism>
<evidence type="ECO:0000313" key="1">
    <source>
        <dbReference type="EMBL" id="OBZ66863.1"/>
    </source>
</evidence>
<evidence type="ECO:0000313" key="2">
    <source>
        <dbReference type="Proteomes" id="UP000092993"/>
    </source>
</evidence>
<sequence>MSKLSSERRYPCCFRYPLVVALLEGNPLAQHSDTFVLSNPFNLKLKDSVEADHIHMQSNWKGEDICTNTLDRPSSEYFKMTFGSALAEEVLLNQLIHALGCMQSNWKGEAFGANRRPTGPSICY</sequence>
<dbReference type="EMBL" id="LUGG01000027">
    <property type="protein sequence ID" value="OBZ66863.1"/>
    <property type="molecule type" value="Genomic_DNA"/>
</dbReference>
<keyword evidence="2" id="KW-1185">Reference proteome</keyword>
<name>A0A1C7LQ67_GRIFR</name>
<comment type="caution">
    <text evidence="1">The sequence shown here is derived from an EMBL/GenBank/DDBJ whole genome shotgun (WGS) entry which is preliminary data.</text>
</comment>
<gene>
    <name evidence="1" type="ORF">A0H81_13148</name>
</gene>
<protein>
    <submittedName>
        <fullName evidence="1">Uncharacterized protein</fullName>
    </submittedName>
</protein>
<proteinExistence type="predicted"/>
<accession>A0A1C7LQ67</accession>
<dbReference type="AlphaFoldDB" id="A0A1C7LQ67"/>
<dbReference type="Proteomes" id="UP000092993">
    <property type="component" value="Unassembled WGS sequence"/>
</dbReference>
<reference evidence="1 2" key="1">
    <citation type="submission" date="2016-03" db="EMBL/GenBank/DDBJ databases">
        <title>Whole genome sequencing of Grifola frondosa 9006-11.</title>
        <authorList>
            <person name="Min B."/>
            <person name="Park H."/>
            <person name="Kim J.-G."/>
            <person name="Cho H."/>
            <person name="Oh Y.-L."/>
            <person name="Kong W.-S."/>
            <person name="Choi I.-G."/>
        </authorList>
    </citation>
    <scope>NUCLEOTIDE SEQUENCE [LARGE SCALE GENOMIC DNA]</scope>
    <source>
        <strain evidence="1 2">9006-11</strain>
    </source>
</reference>